<proteinExistence type="predicted"/>
<dbReference type="CDD" id="cd01908">
    <property type="entry name" value="YafJ"/>
    <property type="match status" value="1"/>
</dbReference>
<keyword evidence="5" id="KW-1185">Reference proteome</keyword>
<accession>A0A9P5H643</accession>
<evidence type="ECO:0000313" key="4">
    <source>
        <dbReference type="EMBL" id="KAF7550045.1"/>
    </source>
</evidence>
<sequence>MCRFLVYKGSDEILLSKLILDPTHSILKQSFDCRLRLDHGQNNADGFGIGFYTDPKLGSAPCLFTSTIPAWNCTNLQRIATKTASRLIFGHVRATTEGSLSEDNCHPFTHGSLMWMHNGGLGGWKHIKRRLGERLADKWYLGVKGGTDSEWAFALFLDTLERLGHNPSACPEAGFGPTVLRKAMERTIAQINEMTDSIPESILQNEDVDTRSLLNFAVTDGHSVICTRYISSATDEAASLYYSSGTQWVTRTAAADDREYQMERKDKGADVVLVASEPLTFERENWVNVPTNSVLTIHKQTVMVHPIVDKYFERDPYHIRSSAFVQAKGLTSNEKTRSDSASPAALDRQQPDLDGYRKLMSGTLPFGSSRSLSPDLTRRSRTPASMREAITPISPSQISLPTSSNSKVVPAQGNIKVKRRSAQLLDNGPDLDPGSESDEPTRSSDGANQRKLSQFFPELALGPSAGPQAARV</sequence>
<dbReference type="InterPro" id="IPR052373">
    <property type="entry name" value="Gamma-glu_amide_hydrolase"/>
</dbReference>
<evidence type="ECO:0000256" key="2">
    <source>
        <dbReference type="SAM" id="MobiDB-lite"/>
    </source>
</evidence>
<feature type="compositionally biased region" description="Polar residues" evidence="2">
    <location>
        <begin position="393"/>
        <end position="407"/>
    </location>
</feature>
<dbReference type="GO" id="GO:0008242">
    <property type="term" value="F:omega peptidase activity"/>
    <property type="evidence" value="ECO:0007669"/>
    <property type="project" value="TreeGrafter"/>
</dbReference>
<gene>
    <name evidence="4" type="ORF">G7Z17_g5962</name>
</gene>
<dbReference type="PROSITE" id="PS51278">
    <property type="entry name" value="GATASE_TYPE_2"/>
    <property type="match status" value="1"/>
</dbReference>
<evidence type="ECO:0000313" key="5">
    <source>
        <dbReference type="Proteomes" id="UP000722485"/>
    </source>
</evidence>
<dbReference type="GO" id="GO:0061672">
    <property type="term" value="C:glutathione hydrolase complex"/>
    <property type="evidence" value="ECO:0007669"/>
    <property type="project" value="TreeGrafter"/>
</dbReference>
<dbReference type="GO" id="GO:0005737">
    <property type="term" value="C:cytoplasm"/>
    <property type="evidence" value="ECO:0007669"/>
    <property type="project" value="TreeGrafter"/>
</dbReference>
<feature type="domain" description="Glutamine amidotransferase type-2" evidence="3">
    <location>
        <begin position="2"/>
        <end position="300"/>
    </location>
</feature>
<reference evidence="4" key="1">
    <citation type="submission" date="2020-03" db="EMBL/GenBank/DDBJ databases">
        <title>Draft Genome Sequence of Cylindrodendrum hubeiense.</title>
        <authorList>
            <person name="Buettner E."/>
            <person name="Kellner H."/>
        </authorList>
    </citation>
    <scope>NUCLEOTIDE SEQUENCE</scope>
    <source>
        <strain evidence="4">IHI 201604</strain>
    </source>
</reference>
<dbReference type="FunFam" id="3.60.20.10:FF:000045">
    <property type="entry name" value="Glutamine amidotransferase DUG3"/>
    <property type="match status" value="1"/>
</dbReference>
<dbReference type="GO" id="GO:0006751">
    <property type="term" value="P:glutathione catabolic process"/>
    <property type="evidence" value="ECO:0007669"/>
    <property type="project" value="TreeGrafter"/>
</dbReference>
<dbReference type="OrthoDB" id="14446at2759"/>
<dbReference type="EMBL" id="JAANBB010000107">
    <property type="protein sequence ID" value="KAF7550045.1"/>
    <property type="molecule type" value="Genomic_DNA"/>
</dbReference>
<organism evidence="4 5">
    <name type="scientific">Cylindrodendrum hubeiense</name>
    <dbReference type="NCBI Taxonomy" id="595255"/>
    <lineage>
        <taxon>Eukaryota</taxon>
        <taxon>Fungi</taxon>
        <taxon>Dikarya</taxon>
        <taxon>Ascomycota</taxon>
        <taxon>Pezizomycotina</taxon>
        <taxon>Sordariomycetes</taxon>
        <taxon>Hypocreomycetidae</taxon>
        <taxon>Hypocreales</taxon>
        <taxon>Nectriaceae</taxon>
        <taxon>Cylindrodendrum</taxon>
    </lineage>
</organism>
<evidence type="ECO:0000259" key="3">
    <source>
        <dbReference type="PROSITE" id="PS51278"/>
    </source>
</evidence>
<keyword evidence="1" id="KW-0315">Glutamine amidotransferase</keyword>
<protein>
    <recommendedName>
        <fullName evidence="3">Glutamine amidotransferase type-2 domain-containing protein</fullName>
    </recommendedName>
</protein>
<name>A0A9P5H643_9HYPO</name>
<dbReference type="AlphaFoldDB" id="A0A9P5H643"/>
<comment type="caution">
    <text evidence="4">The sequence shown here is derived from an EMBL/GenBank/DDBJ whole genome shotgun (WGS) entry which is preliminary data.</text>
</comment>
<dbReference type="InterPro" id="IPR029055">
    <property type="entry name" value="Ntn_hydrolases_N"/>
</dbReference>
<dbReference type="SUPFAM" id="SSF56235">
    <property type="entry name" value="N-terminal nucleophile aminohydrolases (Ntn hydrolases)"/>
    <property type="match status" value="1"/>
</dbReference>
<feature type="compositionally biased region" description="Polar residues" evidence="2">
    <location>
        <begin position="443"/>
        <end position="452"/>
    </location>
</feature>
<feature type="region of interest" description="Disordered" evidence="2">
    <location>
        <begin position="329"/>
        <end position="472"/>
    </location>
</feature>
<dbReference type="InterPro" id="IPR026869">
    <property type="entry name" value="EgtC-like"/>
</dbReference>
<dbReference type="Pfam" id="PF13230">
    <property type="entry name" value="GATase_4"/>
    <property type="match status" value="1"/>
</dbReference>
<dbReference type="InterPro" id="IPR017932">
    <property type="entry name" value="GATase_2_dom"/>
</dbReference>
<dbReference type="PANTHER" id="PTHR43187:SF1">
    <property type="entry name" value="GLUTAMINE AMIDOTRANSFERASE DUG3-RELATED"/>
    <property type="match status" value="1"/>
</dbReference>
<dbReference type="Gene3D" id="3.60.20.10">
    <property type="entry name" value="Glutamine Phosphoribosylpyrophosphate, subunit 1, domain 1"/>
    <property type="match status" value="1"/>
</dbReference>
<dbReference type="PANTHER" id="PTHR43187">
    <property type="entry name" value="GLUTAMINE AMIDOTRANSFERASE DUG3-RELATED"/>
    <property type="match status" value="1"/>
</dbReference>
<evidence type="ECO:0000256" key="1">
    <source>
        <dbReference type="ARBA" id="ARBA00022962"/>
    </source>
</evidence>
<dbReference type="Proteomes" id="UP000722485">
    <property type="component" value="Unassembled WGS sequence"/>
</dbReference>